<keyword evidence="7" id="KW-0449">Lipoprotein</keyword>
<evidence type="ECO:0000313" key="8">
    <source>
        <dbReference type="EMBL" id="KAJ8267324.1"/>
    </source>
</evidence>
<dbReference type="PANTHER" id="PTHR17601">
    <property type="entry name" value="RAFTLIN-RELATED"/>
    <property type="match status" value="1"/>
</dbReference>
<keyword evidence="4" id="KW-0519">Myristate</keyword>
<dbReference type="PANTHER" id="PTHR17601:SF3">
    <property type="entry name" value="RAFTLIN"/>
    <property type="match status" value="1"/>
</dbReference>
<dbReference type="InterPro" id="IPR028169">
    <property type="entry name" value="Raftlin"/>
</dbReference>
<evidence type="ECO:0000256" key="5">
    <source>
        <dbReference type="ARBA" id="ARBA00023136"/>
    </source>
</evidence>
<proteinExistence type="inferred from homology"/>
<dbReference type="Proteomes" id="UP001152803">
    <property type="component" value="Unassembled WGS sequence"/>
</dbReference>
<comment type="caution">
    <text evidence="8">The sequence shown here is derived from an EMBL/GenBank/DDBJ whole genome shotgun (WGS) entry which is preliminary data.</text>
</comment>
<name>A0A9Q1HWW2_CONCO</name>
<accession>A0A9Q1HWW2</accession>
<evidence type="ECO:0000256" key="1">
    <source>
        <dbReference type="ARBA" id="ARBA00004193"/>
    </source>
</evidence>
<dbReference type="Pfam" id="PF15250">
    <property type="entry name" value="Raftlin"/>
    <property type="match status" value="1"/>
</dbReference>
<evidence type="ECO:0000313" key="9">
    <source>
        <dbReference type="Proteomes" id="UP001152803"/>
    </source>
</evidence>
<dbReference type="OrthoDB" id="9942562at2759"/>
<organism evidence="8 9">
    <name type="scientific">Conger conger</name>
    <name type="common">Conger eel</name>
    <name type="synonym">Muraena conger</name>
    <dbReference type="NCBI Taxonomy" id="82655"/>
    <lineage>
        <taxon>Eukaryota</taxon>
        <taxon>Metazoa</taxon>
        <taxon>Chordata</taxon>
        <taxon>Craniata</taxon>
        <taxon>Vertebrata</taxon>
        <taxon>Euteleostomi</taxon>
        <taxon>Actinopterygii</taxon>
        <taxon>Neopterygii</taxon>
        <taxon>Teleostei</taxon>
        <taxon>Anguilliformes</taxon>
        <taxon>Congridae</taxon>
        <taxon>Conger</taxon>
    </lineage>
</organism>
<dbReference type="AlphaFoldDB" id="A0A9Q1HWW2"/>
<evidence type="ECO:0000256" key="4">
    <source>
        <dbReference type="ARBA" id="ARBA00022707"/>
    </source>
</evidence>
<keyword evidence="9" id="KW-1185">Reference proteome</keyword>
<gene>
    <name evidence="8" type="ORF">COCON_G00124960</name>
</gene>
<evidence type="ECO:0000256" key="6">
    <source>
        <dbReference type="ARBA" id="ARBA00023139"/>
    </source>
</evidence>
<keyword evidence="3" id="KW-1003">Cell membrane</keyword>
<sequence>MGCGLSRLGRSEERPGKIYSTLRRPQVETKVGVAYTYRFLDFLLGNAEGPGSLPCLASVRELPGQLEELYIQGFLLAALHP</sequence>
<evidence type="ECO:0000256" key="2">
    <source>
        <dbReference type="ARBA" id="ARBA00006390"/>
    </source>
</evidence>
<keyword evidence="5" id="KW-0472">Membrane</keyword>
<protein>
    <submittedName>
        <fullName evidence="8">Uncharacterized protein</fullName>
    </submittedName>
</protein>
<reference evidence="8" key="1">
    <citation type="journal article" date="2023" name="Science">
        <title>Genome structures resolve the early diversification of teleost fishes.</title>
        <authorList>
            <person name="Parey E."/>
            <person name="Louis A."/>
            <person name="Montfort J."/>
            <person name="Bouchez O."/>
            <person name="Roques C."/>
            <person name="Iampietro C."/>
            <person name="Lluch J."/>
            <person name="Castinel A."/>
            <person name="Donnadieu C."/>
            <person name="Desvignes T."/>
            <person name="Floi Bucao C."/>
            <person name="Jouanno E."/>
            <person name="Wen M."/>
            <person name="Mejri S."/>
            <person name="Dirks R."/>
            <person name="Jansen H."/>
            <person name="Henkel C."/>
            <person name="Chen W.J."/>
            <person name="Zahm M."/>
            <person name="Cabau C."/>
            <person name="Klopp C."/>
            <person name="Thompson A.W."/>
            <person name="Robinson-Rechavi M."/>
            <person name="Braasch I."/>
            <person name="Lecointre G."/>
            <person name="Bobe J."/>
            <person name="Postlethwait J.H."/>
            <person name="Berthelot C."/>
            <person name="Roest Crollius H."/>
            <person name="Guiguen Y."/>
        </authorList>
    </citation>
    <scope>NUCLEOTIDE SEQUENCE</scope>
    <source>
        <strain evidence="8">Concon-B</strain>
    </source>
</reference>
<evidence type="ECO:0000256" key="7">
    <source>
        <dbReference type="ARBA" id="ARBA00023288"/>
    </source>
</evidence>
<keyword evidence="6" id="KW-0564">Palmitate</keyword>
<dbReference type="EMBL" id="JAFJMO010000009">
    <property type="protein sequence ID" value="KAJ8267324.1"/>
    <property type="molecule type" value="Genomic_DNA"/>
</dbReference>
<comment type="subcellular location">
    <subcellularLocation>
        <location evidence="1">Cell membrane</location>
        <topology evidence="1">Lipid-anchor</topology>
    </subcellularLocation>
</comment>
<evidence type="ECO:0000256" key="3">
    <source>
        <dbReference type="ARBA" id="ARBA00022475"/>
    </source>
</evidence>
<dbReference type="GO" id="GO:0005886">
    <property type="term" value="C:plasma membrane"/>
    <property type="evidence" value="ECO:0007669"/>
    <property type="project" value="UniProtKB-SubCell"/>
</dbReference>
<comment type="similarity">
    <text evidence="2">Belongs to the raftlin family.</text>
</comment>